<reference evidence="1" key="1">
    <citation type="submission" date="2014-09" db="EMBL/GenBank/DDBJ databases">
        <authorList>
            <person name="Magalhaes I.L.F."/>
            <person name="Oliveira U."/>
            <person name="Santos F.R."/>
            <person name="Vidigal T.H.D.A."/>
            <person name="Brescovit A.D."/>
            <person name="Santos A.J."/>
        </authorList>
    </citation>
    <scope>NUCLEOTIDE SEQUENCE</scope>
    <source>
        <tissue evidence="1">Shoot tissue taken approximately 20 cm above the soil surface</tissue>
    </source>
</reference>
<dbReference type="AlphaFoldDB" id="A0A0A9GZN7"/>
<dbReference type="EMBL" id="GBRH01168887">
    <property type="protein sequence ID" value="JAE29009.1"/>
    <property type="molecule type" value="Transcribed_RNA"/>
</dbReference>
<accession>A0A0A9GZN7</accession>
<evidence type="ECO:0000313" key="1">
    <source>
        <dbReference type="EMBL" id="JAE29009.1"/>
    </source>
</evidence>
<proteinExistence type="predicted"/>
<name>A0A0A9GZN7_ARUDO</name>
<protein>
    <submittedName>
        <fullName evidence="1">Uncharacterized protein</fullName>
    </submittedName>
</protein>
<sequence>MSVCVSVHIKVCKCRGMELSYTFSLGLAYYAI</sequence>
<organism evidence="1">
    <name type="scientific">Arundo donax</name>
    <name type="common">Giant reed</name>
    <name type="synonym">Donax arundinaceus</name>
    <dbReference type="NCBI Taxonomy" id="35708"/>
    <lineage>
        <taxon>Eukaryota</taxon>
        <taxon>Viridiplantae</taxon>
        <taxon>Streptophyta</taxon>
        <taxon>Embryophyta</taxon>
        <taxon>Tracheophyta</taxon>
        <taxon>Spermatophyta</taxon>
        <taxon>Magnoliopsida</taxon>
        <taxon>Liliopsida</taxon>
        <taxon>Poales</taxon>
        <taxon>Poaceae</taxon>
        <taxon>PACMAD clade</taxon>
        <taxon>Arundinoideae</taxon>
        <taxon>Arundineae</taxon>
        <taxon>Arundo</taxon>
    </lineage>
</organism>
<reference evidence="1" key="2">
    <citation type="journal article" date="2015" name="Data Brief">
        <title>Shoot transcriptome of the giant reed, Arundo donax.</title>
        <authorList>
            <person name="Barrero R.A."/>
            <person name="Guerrero F.D."/>
            <person name="Moolhuijzen P."/>
            <person name="Goolsby J.A."/>
            <person name="Tidwell J."/>
            <person name="Bellgard S.E."/>
            <person name="Bellgard M.I."/>
        </authorList>
    </citation>
    <scope>NUCLEOTIDE SEQUENCE</scope>
    <source>
        <tissue evidence="1">Shoot tissue taken approximately 20 cm above the soil surface</tissue>
    </source>
</reference>